<keyword evidence="7" id="KW-1185">Reference proteome</keyword>
<reference evidence="7" key="1">
    <citation type="journal article" date="2007" name="Nature">
        <title>The grapevine genome sequence suggests ancestral hexaploidization in major angiosperm phyla.</title>
        <authorList>
            <consortium name="The French-Italian Public Consortium for Grapevine Genome Characterization."/>
            <person name="Jaillon O."/>
            <person name="Aury J.-M."/>
            <person name="Noel B."/>
            <person name="Policriti A."/>
            <person name="Clepet C."/>
            <person name="Casagrande A."/>
            <person name="Choisne N."/>
            <person name="Aubourg S."/>
            <person name="Vitulo N."/>
            <person name="Jubin C."/>
            <person name="Vezzi A."/>
            <person name="Legeai F."/>
            <person name="Hugueney P."/>
            <person name="Dasilva C."/>
            <person name="Horner D."/>
            <person name="Mica E."/>
            <person name="Jublot D."/>
            <person name="Poulain J."/>
            <person name="Bruyere C."/>
            <person name="Billault A."/>
            <person name="Segurens B."/>
            <person name="Gouyvenoux M."/>
            <person name="Ugarte E."/>
            <person name="Cattonaro F."/>
            <person name="Anthouard V."/>
            <person name="Vico V."/>
            <person name="Del Fabbro C."/>
            <person name="Alaux M."/>
            <person name="Di Gaspero G."/>
            <person name="Dumas V."/>
            <person name="Felice N."/>
            <person name="Paillard S."/>
            <person name="Juman I."/>
            <person name="Moroldo M."/>
            <person name="Scalabrin S."/>
            <person name="Canaguier A."/>
            <person name="Le Clainche I."/>
            <person name="Malacrida G."/>
            <person name="Durand E."/>
            <person name="Pesole G."/>
            <person name="Laucou V."/>
            <person name="Chatelet P."/>
            <person name="Merdinoglu D."/>
            <person name="Delledonne M."/>
            <person name="Pezzotti M."/>
            <person name="Lecharny A."/>
            <person name="Scarpelli C."/>
            <person name="Artiguenave F."/>
            <person name="Pe M.E."/>
            <person name="Valle G."/>
            <person name="Morgante M."/>
            <person name="Caboche M."/>
            <person name="Adam-Blondon A.-F."/>
            <person name="Weissenbach J."/>
            <person name="Quetier F."/>
            <person name="Wincker P."/>
        </authorList>
    </citation>
    <scope>NUCLEOTIDE SEQUENCE [LARGE SCALE GENOMIC DNA]</scope>
    <source>
        <strain evidence="7">cv. Pinot noir / PN40024</strain>
    </source>
</reference>
<name>F6HKL1_VITVI</name>
<dbReference type="AlphaFoldDB" id="F6HKL1"/>
<dbReference type="OrthoDB" id="737588at2759"/>
<organism evidence="6 7">
    <name type="scientific">Vitis vinifera</name>
    <name type="common">Grape</name>
    <dbReference type="NCBI Taxonomy" id="29760"/>
    <lineage>
        <taxon>Eukaryota</taxon>
        <taxon>Viridiplantae</taxon>
        <taxon>Streptophyta</taxon>
        <taxon>Embryophyta</taxon>
        <taxon>Tracheophyta</taxon>
        <taxon>Spermatophyta</taxon>
        <taxon>Magnoliopsida</taxon>
        <taxon>eudicotyledons</taxon>
        <taxon>Gunneridae</taxon>
        <taxon>Pentapetalae</taxon>
        <taxon>rosids</taxon>
        <taxon>Vitales</taxon>
        <taxon>Vitaceae</taxon>
        <taxon>Viteae</taxon>
        <taxon>Vitis</taxon>
    </lineage>
</organism>
<dbReference type="eggNOG" id="ENOG502QPTF">
    <property type="taxonomic scope" value="Eukaryota"/>
</dbReference>
<dbReference type="InParanoid" id="F6HKL1"/>
<evidence type="ECO:0000259" key="5">
    <source>
        <dbReference type="Pfam" id="PF09177"/>
    </source>
</evidence>
<evidence type="ECO:0000313" key="7">
    <source>
        <dbReference type="Proteomes" id="UP000009183"/>
    </source>
</evidence>
<keyword evidence="4" id="KW-0472">Membrane</keyword>
<dbReference type="SUPFAM" id="SSF47661">
    <property type="entry name" value="t-snare proteins"/>
    <property type="match status" value="1"/>
</dbReference>
<gene>
    <name evidence="6" type="ordered locus">VIT_08s0007g03310</name>
</gene>
<dbReference type="GO" id="GO:0016020">
    <property type="term" value="C:membrane"/>
    <property type="evidence" value="ECO:0007669"/>
    <property type="project" value="InterPro"/>
</dbReference>
<sequence>MATSFHQWESDPLFSAAEVVQDSADRMESIFRLLLHEQGLVQGHHSDPKLLTSIEYHRRDLATTLETAKWQLEDFERAVSLSAATDKSRMREDVISRHKQFIRAIREQIVHVEKSLLDSSMGNSVRNTEWINLNEQDRDGLALFLSGQDPTEQVPRYEKEDSTILRRFLDPVTTSSYNDSTDEIVEQKTRESENLNMARAMHVDHDFKSSKEGKLRNVGSHYPAQLSFEAPEALQDTAGGKHGGDGSWDLEADGAKDKSFFHKDGRGYHNRMGIFCFLANLWPAYGSRVSRNFTKRLKDGEEQSHSPSQMDVSHGAPGHQARMRLAFRYGIFQGLCSQLSAKVTHSYSWIGVWRSRYQRSRYHIQVDHHSVRMILMMLFALIVLGANEWFIIVSCCFKLLENSLFIGAFYSLFRSMCFQIYINGGNDDCCPATFPLPGAQILHQVV</sequence>
<dbReference type="CDD" id="cd21442">
    <property type="entry name" value="SNARE_NTD_STX6-like"/>
    <property type="match status" value="1"/>
</dbReference>
<dbReference type="ExpressionAtlas" id="F6HKL1">
    <property type="expression patterns" value="baseline and differential"/>
</dbReference>
<evidence type="ECO:0000256" key="2">
    <source>
        <dbReference type="ARBA" id="ARBA00046280"/>
    </source>
</evidence>
<feature type="transmembrane region" description="Helical" evidence="4">
    <location>
        <begin position="404"/>
        <end position="422"/>
    </location>
</feature>
<dbReference type="GO" id="GO:0012505">
    <property type="term" value="C:endomembrane system"/>
    <property type="evidence" value="ECO:0007669"/>
    <property type="project" value="UniProtKB-SubCell"/>
</dbReference>
<feature type="domain" description="Syntaxin 6/10/61 N-terminal" evidence="5">
    <location>
        <begin position="11"/>
        <end position="112"/>
    </location>
</feature>
<evidence type="ECO:0000256" key="3">
    <source>
        <dbReference type="SAM" id="MobiDB-lite"/>
    </source>
</evidence>
<evidence type="ECO:0000313" key="6">
    <source>
        <dbReference type="EMBL" id="CCB55433.1"/>
    </source>
</evidence>
<keyword evidence="1" id="KW-0813">Transport</keyword>
<dbReference type="HOGENOM" id="CLU_062107_0_0_1"/>
<accession>F6HKL1</accession>
<comment type="subcellular location">
    <subcellularLocation>
        <location evidence="2">Endomembrane system</location>
        <topology evidence="2">Single-pass type IV membrane protein</topology>
    </subcellularLocation>
</comment>
<feature type="region of interest" description="Disordered" evidence="3">
    <location>
        <begin position="297"/>
        <end position="316"/>
    </location>
</feature>
<dbReference type="InterPro" id="IPR010989">
    <property type="entry name" value="SNARE"/>
</dbReference>
<protein>
    <recommendedName>
        <fullName evidence="5">Syntaxin 6/10/61 N-terminal domain-containing protein</fullName>
    </recommendedName>
</protein>
<evidence type="ECO:0000256" key="4">
    <source>
        <dbReference type="SAM" id="Phobius"/>
    </source>
</evidence>
<dbReference type="PANTHER" id="PTHR34949">
    <property type="entry name" value="OS05G0443700 PROTEIN"/>
    <property type="match status" value="1"/>
</dbReference>
<dbReference type="Pfam" id="PF09177">
    <property type="entry name" value="STX6_10_61_N"/>
    <property type="match status" value="1"/>
</dbReference>
<dbReference type="InterPro" id="IPR015260">
    <property type="entry name" value="Syntaxin-6/10/61_N"/>
</dbReference>
<dbReference type="GO" id="GO:0048193">
    <property type="term" value="P:Golgi vesicle transport"/>
    <property type="evidence" value="ECO:0007669"/>
    <property type="project" value="InterPro"/>
</dbReference>
<dbReference type="PANTHER" id="PTHR34949:SF2">
    <property type="entry name" value="OS05G0443700 PROTEIN"/>
    <property type="match status" value="1"/>
</dbReference>
<dbReference type="GO" id="GO:0015031">
    <property type="term" value="P:protein transport"/>
    <property type="evidence" value="ECO:0007669"/>
    <property type="project" value="UniProtKB-KW"/>
</dbReference>
<evidence type="ECO:0000256" key="1">
    <source>
        <dbReference type="ARBA" id="ARBA00022927"/>
    </source>
</evidence>
<keyword evidence="4" id="KW-1133">Transmembrane helix</keyword>
<dbReference type="Gene3D" id="1.20.58.90">
    <property type="match status" value="1"/>
</dbReference>
<proteinExistence type="predicted"/>
<keyword evidence="4" id="KW-0812">Transmembrane</keyword>
<dbReference type="Proteomes" id="UP000009183">
    <property type="component" value="Chromosome 8"/>
</dbReference>
<dbReference type="EMBL" id="FN595991">
    <property type="protein sequence ID" value="CCB55433.1"/>
    <property type="molecule type" value="Genomic_DNA"/>
</dbReference>
<keyword evidence="1" id="KW-0653">Protein transport</keyword>
<dbReference type="PaxDb" id="29760-VIT_08s0007g03310.t01"/>
<feature type="transmembrane region" description="Helical" evidence="4">
    <location>
        <begin position="373"/>
        <end position="397"/>
    </location>
</feature>